<dbReference type="Pfam" id="PF13832">
    <property type="entry name" value="zf-HC5HC2H_2"/>
    <property type="match status" value="1"/>
</dbReference>
<keyword evidence="10" id="KW-1185">Reference proteome</keyword>
<feature type="domain" description="PHD-type" evidence="8">
    <location>
        <begin position="532"/>
        <end position="649"/>
    </location>
</feature>
<evidence type="ECO:0000259" key="7">
    <source>
        <dbReference type="PROSITE" id="PS50016"/>
    </source>
</evidence>
<evidence type="ECO:0000256" key="3">
    <source>
        <dbReference type="ARBA" id="ARBA00022833"/>
    </source>
</evidence>
<keyword evidence="3" id="KW-0862">Zinc</keyword>
<dbReference type="GO" id="GO:0006357">
    <property type="term" value="P:regulation of transcription by RNA polymerase II"/>
    <property type="evidence" value="ECO:0007669"/>
    <property type="project" value="TreeGrafter"/>
</dbReference>
<dbReference type="InterPro" id="IPR013083">
    <property type="entry name" value="Znf_RING/FYVE/PHD"/>
</dbReference>
<dbReference type="CDD" id="cd15562">
    <property type="entry name" value="PHD2_PHF14"/>
    <property type="match status" value="1"/>
</dbReference>
<evidence type="ECO:0000259" key="8">
    <source>
        <dbReference type="PROSITE" id="PS51805"/>
    </source>
</evidence>
<dbReference type="InterPro" id="IPR019786">
    <property type="entry name" value="Zinc_finger_PHD-type_CS"/>
</dbReference>
<dbReference type="CDD" id="cd15561">
    <property type="entry name" value="PHD1_PHF14"/>
    <property type="match status" value="1"/>
</dbReference>
<feature type="region of interest" description="Disordered" evidence="6">
    <location>
        <begin position="193"/>
        <end position="453"/>
    </location>
</feature>
<dbReference type="PROSITE" id="PS01359">
    <property type="entry name" value="ZF_PHD_1"/>
    <property type="match status" value="3"/>
</dbReference>
<keyword evidence="2 4" id="KW-0863">Zinc-finger</keyword>
<dbReference type="PROSITE" id="PS51805">
    <property type="entry name" value="EPHD"/>
    <property type="match status" value="1"/>
</dbReference>
<feature type="compositionally biased region" description="Basic residues" evidence="6">
    <location>
        <begin position="970"/>
        <end position="982"/>
    </location>
</feature>
<feature type="region of interest" description="Disordered" evidence="6">
    <location>
        <begin position="956"/>
        <end position="1020"/>
    </location>
</feature>
<proteinExistence type="predicted"/>
<feature type="coiled-coil region" evidence="5">
    <location>
        <begin position="780"/>
        <end position="807"/>
    </location>
</feature>
<keyword evidence="1" id="KW-0479">Metal-binding</keyword>
<dbReference type="FunFam" id="3.30.40.10:FF:000059">
    <property type="entry name" value="PHD finger protein 14 isoform X1"/>
    <property type="match status" value="1"/>
</dbReference>
<dbReference type="SUPFAM" id="SSF57903">
    <property type="entry name" value="FYVE/PHD zinc finger"/>
    <property type="match status" value="3"/>
</dbReference>
<dbReference type="Proteomes" id="UP001488805">
    <property type="component" value="Unassembled WGS sequence"/>
</dbReference>
<feature type="compositionally biased region" description="Low complexity" evidence="6">
    <location>
        <begin position="293"/>
        <end position="313"/>
    </location>
</feature>
<evidence type="ECO:0000256" key="6">
    <source>
        <dbReference type="SAM" id="MobiDB-lite"/>
    </source>
</evidence>
<dbReference type="InterPro" id="IPR050701">
    <property type="entry name" value="Histone_Mod_Regulator"/>
</dbReference>
<dbReference type="Pfam" id="PF00628">
    <property type="entry name" value="PHD"/>
    <property type="match status" value="3"/>
</dbReference>
<evidence type="ECO:0000256" key="2">
    <source>
        <dbReference type="ARBA" id="ARBA00022771"/>
    </source>
</evidence>
<feature type="domain" description="PHD-type" evidence="7">
    <location>
        <begin position="469"/>
        <end position="530"/>
    </location>
</feature>
<dbReference type="PANTHER" id="PTHR13793:SF150">
    <property type="entry name" value="PHD FINGER PROTEIN 14"/>
    <property type="match status" value="1"/>
</dbReference>
<feature type="domain" description="PHD-type" evidence="7">
    <location>
        <begin position="876"/>
        <end position="930"/>
    </location>
</feature>
<sequence>MICNAKLSNSSLAPAKLKEHFLKLHGDGKYKNIAEFKVKRARFDEKASLPVLGFVPIDKPILTASYEVAYLIAKQGKPHTIGETLVKPDCFEKSEFILILAYMADIFDALNHLNHQQMQGGGVNIIEAEENLKAFQKSYLYGNDEQRMTTSQTFPCWMTAKYELQMDRSLKRRQVKPLAASLLDVLDYDSSDDSDFEVGDASGSDGTGNNSEEEGSKASAAGSGSDSDNDAGSADDAIDEEEAKDLAAEENLTEDGEKTKQQASSDSSTKDTPAVTPPKGRRKSKKTSEPEPAAGAGTESTSTSGSGSANTEESQAEPKKWNFRRNRPLLDFTTMEELNEMDDYDSEDDNDWRPTAGKKKGKAAAQKGGTEEEEGGSASEDEDDNDEDEDDGEDDDDEDDEKDGDDNNNTTNNTNNSSSDSDKDVKKPKKKTKSTNAFDEELTNDSMSQGKGNEDALLDRSQTWSTQHILICCVCLGDNSEDADEIIQCDNCGVTVHEGCYGVDGESDSIMSSASENSTEPWFCDACKNGVTPSCELCPNQDGIFKETDAGRWVHVVCALYVPGVAFGDIDKLRPVTLTEMNYSKYGAKECSFCEDARFARTGVCISCDAGMCRSYFHVTCAQREGLLSEAAAEEDIADPFFAYCKQHADRFDRKWKRKNYLALQSYCKVSLQEREKQLTPEAQARITTRLQQYRAKAELSRNTRPQAWVPREKLPRPLTSSASAIRKLMRKAELMGISTDIFPVDTSDASASLDGRRKHKQPALTADFVNYYLERNMRMIQIQDNISEQKNLKDKLESEQEKLHVEYNKLCESLKEMLNVNGGLRSEGQAMWTLLGGILGQKLNTPAVLKAPKERKPSKKEGGSPGKSSSLPAILYSCGICKKNQDQHLLVLCDTCKLYYHLGCLEPPLTRMPKKTKNSYWQCSECDQASSDEADIAMETLPDGTKRSRRQIKGPIKFIPQEMSPEPKKHQRTRGQKRKRVPMGEDREDKLEEPLPRERRQRQSAMQKKPKADDTRTECTTCRGPGDNENLVRCDECRLCYHFGCLDPPLKKSPKQTGYGWICQECDTSSSKEEEEEEEEQLEEDDAVTEETAEQEIPN</sequence>
<protein>
    <recommendedName>
        <fullName evidence="11">PHD finger protein 14</fullName>
    </recommendedName>
</protein>
<dbReference type="CDD" id="cd15674">
    <property type="entry name" value="ePHD_PHF14"/>
    <property type="match status" value="1"/>
</dbReference>
<evidence type="ECO:0000256" key="5">
    <source>
        <dbReference type="SAM" id="Coils"/>
    </source>
</evidence>
<organism evidence="9 10">
    <name type="scientific">Zoarces viviparus</name>
    <name type="common">Viviparous eelpout</name>
    <name type="synonym">Blennius viviparus</name>
    <dbReference type="NCBI Taxonomy" id="48416"/>
    <lineage>
        <taxon>Eukaryota</taxon>
        <taxon>Metazoa</taxon>
        <taxon>Chordata</taxon>
        <taxon>Craniata</taxon>
        <taxon>Vertebrata</taxon>
        <taxon>Euteleostomi</taxon>
        <taxon>Actinopterygii</taxon>
        <taxon>Neopterygii</taxon>
        <taxon>Teleostei</taxon>
        <taxon>Neoteleostei</taxon>
        <taxon>Acanthomorphata</taxon>
        <taxon>Eupercaria</taxon>
        <taxon>Perciformes</taxon>
        <taxon>Cottioidei</taxon>
        <taxon>Zoarcales</taxon>
        <taxon>Zoarcidae</taxon>
        <taxon>Zoarcinae</taxon>
        <taxon>Zoarces</taxon>
    </lineage>
</organism>
<accession>A0AAW1EUN5</accession>
<dbReference type="InterPro" id="IPR019787">
    <property type="entry name" value="Znf_PHD-finger"/>
</dbReference>
<name>A0AAW1EUN5_ZOAVI</name>
<feature type="compositionally biased region" description="Acidic residues" evidence="6">
    <location>
        <begin position="337"/>
        <end position="350"/>
    </location>
</feature>
<feature type="region of interest" description="Disordered" evidence="6">
    <location>
        <begin position="847"/>
        <end position="870"/>
    </location>
</feature>
<dbReference type="InterPro" id="IPR011011">
    <property type="entry name" value="Znf_FYVE_PHD"/>
</dbReference>
<comment type="caution">
    <text evidence="9">The sequence shown here is derived from an EMBL/GenBank/DDBJ whole genome shotgun (WGS) entry which is preliminary data.</text>
</comment>
<dbReference type="InterPro" id="IPR034732">
    <property type="entry name" value="EPHD"/>
</dbReference>
<feature type="compositionally biased region" description="Low complexity" evidence="6">
    <location>
        <begin position="407"/>
        <end position="419"/>
    </location>
</feature>
<dbReference type="PROSITE" id="PS50016">
    <property type="entry name" value="ZF_PHD_2"/>
    <property type="match status" value="3"/>
</dbReference>
<dbReference type="CDD" id="cd15563">
    <property type="entry name" value="PHD3_PHF14"/>
    <property type="match status" value="1"/>
</dbReference>
<feature type="compositionally biased region" description="Polar residues" evidence="6">
    <location>
        <begin position="261"/>
        <end position="271"/>
    </location>
</feature>
<feature type="compositionally biased region" description="Acidic residues" evidence="6">
    <location>
        <begin position="371"/>
        <end position="406"/>
    </location>
</feature>
<gene>
    <name evidence="9" type="ORF">VZT92_015033</name>
</gene>
<evidence type="ECO:0008006" key="11">
    <source>
        <dbReference type="Google" id="ProtNLM"/>
    </source>
</evidence>
<feature type="compositionally biased region" description="Basic and acidic residues" evidence="6">
    <location>
        <begin position="983"/>
        <end position="999"/>
    </location>
</feature>
<reference evidence="9 10" key="1">
    <citation type="journal article" date="2024" name="Genome Biol. Evol.">
        <title>Chromosome-level genome assembly of the viviparous eelpout Zoarces viviparus.</title>
        <authorList>
            <person name="Fuhrmann N."/>
            <person name="Brasseur M.V."/>
            <person name="Bakowski C.E."/>
            <person name="Podsiadlowski L."/>
            <person name="Prost S."/>
            <person name="Krehenwinkel H."/>
            <person name="Mayer C."/>
        </authorList>
    </citation>
    <scope>NUCLEOTIDE SEQUENCE [LARGE SCALE GENOMIC DNA]</scope>
    <source>
        <strain evidence="9">NO-MEL_2022_Ind0_liver</strain>
    </source>
</reference>
<dbReference type="Gene3D" id="2.30.30.1150">
    <property type="match status" value="2"/>
</dbReference>
<evidence type="ECO:0000313" key="9">
    <source>
        <dbReference type="EMBL" id="KAK9526325.1"/>
    </source>
</evidence>
<dbReference type="AlphaFoldDB" id="A0AAW1EUN5"/>
<keyword evidence="5" id="KW-0175">Coiled coil</keyword>
<dbReference type="Gene3D" id="3.30.40.10">
    <property type="entry name" value="Zinc/RING finger domain, C3HC4 (zinc finger)"/>
    <property type="match status" value="2"/>
</dbReference>
<evidence type="ECO:0000256" key="4">
    <source>
        <dbReference type="PROSITE-ProRule" id="PRU00146"/>
    </source>
</evidence>
<dbReference type="SMART" id="SM00249">
    <property type="entry name" value="PHD"/>
    <property type="match status" value="4"/>
</dbReference>
<dbReference type="InterPro" id="IPR001965">
    <property type="entry name" value="Znf_PHD"/>
</dbReference>
<feature type="compositionally biased region" description="Basic and acidic residues" evidence="6">
    <location>
        <begin position="852"/>
        <end position="863"/>
    </location>
</feature>
<evidence type="ECO:0000256" key="1">
    <source>
        <dbReference type="ARBA" id="ARBA00022723"/>
    </source>
</evidence>
<feature type="region of interest" description="Disordered" evidence="6">
    <location>
        <begin position="1069"/>
        <end position="1100"/>
    </location>
</feature>
<dbReference type="GO" id="GO:0008270">
    <property type="term" value="F:zinc ion binding"/>
    <property type="evidence" value="ECO:0007669"/>
    <property type="project" value="UniProtKB-KW"/>
</dbReference>
<feature type="compositionally biased region" description="Acidic residues" evidence="6">
    <location>
        <begin position="1074"/>
        <end position="1100"/>
    </location>
</feature>
<feature type="compositionally biased region" description="Low complexity" evidence="6">
    <location>
        <begin position="217"/>
        <end position="235"/>
    </location>
</feature>
<feature type="domain" description="PHD-type" evidence="7">
    <location>
        <begin position="1017"/>
        <end position="1070"/>
    </location>
</feature>
<evidence type="ECO:0000313" key="10">
    <source>
        <dbReference type="Proteomes" id="UP001488805"/>
    </source>
</evidence>
<dbReference type="PANTHER" id="PTHR13793">
    <property type="entry name" value="PHD FINGER PROTEINS"/>
    <property type="match status" value="1"/>
</dbReference>
<dbReference type="EMBL" id="JBCEZU010000123">
    <property type="protein sequence ID" value="KAK9526325.1"/>
    <property type="molecule type" value="Genomic_DNA"/>
</dbReference>